<dbReference type="RefSeq" id="WP_173501507.1">
    <property type="nucleotide sequence ID" value="NZ_JABSOD010000011.1"/>
</dbReference>
<sequence>MPLTQAASLIQVIINLENGEPVFSYQTTGGQPLPNGDVTVTEAGTITYQLVDNTGKGLRFIGVGFVTPFDGIIDAITVSSDGQLVQMLDMDRSAGTTKFQFVLTNTTNTLMVLSPDPQVKNDPK</sequence>
<keyword evidence="2" id="KW-1185">Reference proteome</keyword>
<comment type="caution">
    <text evidence="1">The sequence shown here is derived from an EMBL/GenBank/DDBJ whole genome shotgun (WGS) entry which is preliminary data.</text>
</comment>
<organism evidence="1 2">
    <name type="scientific">Rheinheimera lutimaris</name>
    <dbReference type="NCBI Taxonomy" id="2740584"/>
    <lineage>
        <taxon>Bacteria</taxon>
        <taxon>Pseudomonadati</taxon>
        <taxon>Pseudomonadota</taxon>
        <taxon>Gammaproteobacteria</taxon>
        <taxon>Chromatiales</taxon>
        <taxon>Chromatiaceae</taxon>
        <taxon>Rheinheimera</taxon>
    </lineage>
</organism>
<dbReference type="InterPro" id="IPR015078">
    <property type="entry name" value="DP-EP"/>
</dbReference>
<dbReference type="Gene3D" id="2.60.40.420">
    <property type="entry name" value="Cupredoxins - blue copper proteins"/>
    <property type="match status" value="1"/>
</dbReference>
<dbReference type="InterPro" id="IPR008972">
    <property type="entry name" value="Cupredoxin"/>
</dbReference>
<dbReference type="Pfam" id="PF08985">
    <property type="entry name" value="DP-EP"/>
    <property type="match status" value="1"/>
</dbReference>
<dbReference type="SUPFAM" id="SSF49503">
    <property type="entry name" value="Cupredoxins"/>
    <property type="match status" value="1"/>
</dbReference>
<accession>A0A7Y5ARP9</accession>
<gene>
    <name evidence="1" type="ORF">HRH59_11985</name>
</gene>
<dbReference type="Proteomes" id="UP000523161">
    <property type="component" value="Unassembled WGS sequence"/>
</dbReference>
<reference evidence="1 2" key="1">
    <citation type="submission" date="2020-06" db="EMBL/GenBank/DDBJ databases">
        <title>Rheinheimera sp. nov., a marine bacterium isolated from coastal.</title>
        <authorList>
            <person name="Yu Q."/>
            <person name="Qi Y."/>
            <person name="Pu J."/>
        </authorList>
    </citation>
    <scope>NUCLEOTIDE SEQUENCE [LARGE SCALE GENOMIC DNA]</scope>
    <source>
        <strain evidence="1 2">YQF-2</strain>
    </source>
</reference>
<evidence type="ECO:0000313" key="1">
    <source>
        <dbReference type="EMBL" id="NRQ43263.1"/>
    </source>
</evidence>
<proteinExistence type="predicted"/>
<evidence type="ECO:0000313" key="2">
    <source>
        <dbReference type="Proteomes" id="UP000523161"/>
    </source>
</evidence>
<protein>
    <submittedName>
        <fullName evidence="1">DP-EP family protein</fullName>
    </submittedName>
</protein>
<dbReference type="EMBL" id="JABSOD010000011">
    <property type="protein sequence ID" value="NRQ43263.1"/>
    <property type="molecule type" value="Genomic_DNA"/>
</dbReference>
<dbReference type="AlphaFoldDB" id="A0A7Y5ARP9"/>
<name>A0A7Y5ARP9_9GAMM</name>